<keyword evidence="5" id="KW-0969">Cilium</keyword>
<comment type="subcellular location">
    <subcellularLocation>
        <location evidence="1 4">Bacterial flagellum basal body</location>
    </subcellularLocation>
</comment>
<name>A0A2S6NCJ6_9HYPH</name>
<dbReference type="AlphaFoldDB" id="A0A2S6NCJ6"/>
<gene>
    <name evidence="4" type="primary">fliE</name>
    <name evidence="5" type="ORF">CCR94_05915</name>
</gene>
<evidence type="ECO:0000313" key="5">
    <source>
        <dbReference type="EMBL" id="PPQ32342.1"/>
    </source>
</evidence>
<reference evidence="5 6" key="1">
    <citation type="journal article" date="2018" name="Arch. Microbiol.">
        <title>New insights into the metabolic potential of the phototrophic purple bacterium Rhodopila globiformis DSM 161(T) from its draft genome sequence and evidence for a vanadium-dependent nitrogenase.</title>
        <authorList>
            <person name="Imhoff J.F."/>
            <person name="Rahn T."/>
            <person name="Kunzel S."/>
            <person name="Neulinger S.C."/>
        </authorList>
    </citation>
    <scope>NUCLEOTIDE SEQUENCE [LARGE SCALE GENOMIC DNA]</scope>
    <source>
        <strain evidence="5 6">DSM 16996</strain>
    </source>
</reference>
<evidence type="ECO:0000256" key="3">
    <source>
        <dbReference type="ARBA" id="ARBA00023143"/>
    </source>
</evidence>
<dbReference type="EMBL" id="NHSJ01000040">
    <property type="protein sequence ID" value="PPQ32342.1"/>
    <property type="molecule type" value="Genomic_DNA"/>
</dbReference>
<comment type="similarity">
    <text evidence="2 4">Belongs to the FliE family.</text>
</comment>
<evidence type="ECO:0000256" key="1">
    <source>
        <dbReference type="ARBA" id="ARBA00004117"/>
    </source>
</evidence>
<dbReference type="GO" id="GO:0071973">
    <property type="term" value="P:bacterial-type flagellum-dependent cell motility"/>
    <property type="evidence" value="ECO:0007669"/>
    <property type="project" value="InterPro"/>
</dbReference>
<keyword evidence="5" id="KW-0282">Flagellum</keyword>
<dbReference type="PANTHER" id="PTHR34653:SF1">
    <property type="entry name" value="FLAGELLAR HOOK-BASAL BODY COMPLEX PROTEIN FLIE"/>
    <property type="match status" value="1"/>
</dbReference>
<evidence type="ECO:0000256" key="4">
    <source>
        <dbReference type="HAMAP-Rule" id="MF_00724"/>
    </source>
</evidence>
<dbReference type="InterPro" id="IPR001624">
    <property type="entry name" value="FliE"/>
</dbReference>
<comment type="caution">
    <text evidence="5">The sequence shown here is derived from an EMBL/GenBank/DDBJ whole genome shotgun (WGS) entry which is preliminary data.</text>
</comment>
<keyword evidence="5" id="KW-0966">Cell projection</keyword>
<keyword evidence="3 4" id="KW-0975">Bacterial flagellum</keyword>
<dbReference type="PANTHER" id="PTHR34653">
    <property type="match status" value="1"/>
</dbReference>
<keyword evidence="6" id="KW-1185">Reference proteome</keyword>
<proteinExistence type="inferred from homology"/>
<dbReference type="GO" id="GO:0009425">
    <property type="term" value="C:bacterial-type flagellum basal body"/>
    <property type="evidence" value="ECO:0007669"/>
    <property type="project" value="UniProtKB-SubCell"/>
</dbReference>
<dbReference type="GO" id="GO:0003774">
    <property type="term" value="F:cytoskeletal motor activity"/>
    <property type="evidence" value="ECO:0007669"/>
    <property type="project" value="InterPro"/>
</dbReference>
<accession>A0A2S6NCJ6</accession>
<dbReference type="HAMAP" id="MF_00724">
    <property type="entry name" value="FliE"/>
    <property type="match status" value="1"/>
</dbReference>
<protein>
    <recommendedName>
        <fullName evidence="4">Flagellar hook-basal body complex protein FliE</fullName>
    </recommendedName>
</protein>
<dbReference type="Proteomes" id="UP000239089">
    <property type="component" value="Unassembled WGS sequence"/>
</dbReference>
<organism evidence="5 6">
    <name type="scientific">Rhodoblastus sphagnicola</name>
    <dbReference type="NCBI Taxonomy" id="333368"/>
    <lineage>
        <taxon>Bacteria</taxon>
        <taxon>Pseudomonadati</taxon>
        <taxon>Pseudomonadota</taxon>
        <taxon>Alphaproteobacteria</taxon>
        <taxon>Hyphomicrobiales</taxon>
        <taxon>Rhodoblastaceae</taxon>
        <taxon>Rhodoblastus</taxon>
    </lineage>
</organism>
<dbReference type="GO" id="GO:0005198">
    <property type="term" value="F:structural molecule activity"/>
    <property type="evidence" value="ECO:0007669"/>
    <property type="project" value="InterPro"/>
</dbReference>
<dbReference type="Pfam" id="PF02049">
    <property type="entry name" value="FliE"/>
    <property type="match status" value="1"/>
</dbReference>
<sequence length="103" mass="10342">MIAAILPLALDVARGVTGASPAAASTATATAGADFGQALASAASDAIKTLKTAETTSMAGLEGKASVQQVTESVMSAERTLQTSLAIRDKAISAYQQISQMQI</sequence>
<dbReference type="RefSeq" id="WP_104506960.1">
    <property type="nucleotide sequence ID" value="NZ_JACIGC010000013.1"/>
</dbReference>
<evidence type="ECO:0000256" key="2">
    <source>
        <dbReference type="ARBA" id="ARBA00009272"/>
    </source>
</evidence>
<dbReference type="OrthoDB" id="9812413at2"/>
<evidence type="ECO:0000313" key="6">
    <source>
        <dbReference type="Proteomes" id="UP000239089"/>
    </source>
</evidence>